<comment type="caution">
    <text evidence="1">The sequence shown here is derived from an EMBL/GenBank/DDBJ whole genome shotgun (WGS) entry which is preliminary data.</text>
</comment>
<reference evidence="1 2" key="1">
    <citation type="submission" date="2024-07" db="EMBL/GenBank/DDBJ databases">
        <title>Chromosome-level genome assembly of the water stick insect Ranatra chinensis (Heteroptera: Nepidae).</title>
        <authorList>
            <person name="Liu X."/>
        </authorList>
    </citation>
    <scope>NUCLEOTIDE SEQUENCE [LARGE SCALE GENOMIC DNA]</scope>
    <source>
        <strain evidence="1">Cailab_2021Rc</strain>
        <tissue evidence="1">Muscle</tissue>
    </source>
</reference>
<dbReference type="Pfam" id="PF01359">
    <property type="entry name" value="Transposase_1"/>
    <property type="match status" value="1"/>
</dbReference>
<protein>
    <submittedName>
        <fullName evidence="1">Uncharacterized protein</fullName>
    </submittedName>
</protein>
<dbReference type="AlphaFoldDB" id="A0ABD0XXM7"/>
<evidence type="ECO:0000313" key="2">
    <source>
        <dbReference type="Proteomes" id="UP001558652"/>
    </source>
</evidence>
<sequence length="142" mass="16578">MSEGLQDIQSRFVLVEHVPQSLRQKTASKRRNMFRKNKTQETTENASDFVNLCRGRSLHLPPRRDSSGLGREYGAEIHRQFVKTNEPEEMSRQHVHEWARSFKEARTCSERKVMASVFWNKQEVLSVDFMVKGTTVNAETYC</sequence>
<dbReference type="EMBL" id="JBFDAA010000018">
    <property type="protein sequence ID" value="KAL1116017.1"/>
    <property type="molecule type" value="Genomic_DNA"/>
</dbReference>
<proteinExistence type="predicted"/>
<gene>
    <name evidence="1" type="ORF">AAG570_005512</name>
</gene>
<name>A0ABD0XXM7_9HEMI</name>
<dbReference type="Gene3D" id="3.30.420.10">
    <property type="entry name" value="Ribonuclease H-like superfamily/Ribonuclease H"/>
    <property type="match status" value="1"/>
</dbReference>
<organism evidence="1 2">
    <name type="scientific">Ranatra chinensis</name>
    <dbReference type="NCBI Taxonomy" id="642074"/>
    <lineage>
        <taxon>Eukaryota</taxon>
        <taxon>Metazoa</taxon>
        <taxon>Ecdysozoa</taxon>
        <taxon>Arthropoda</taxon>
        <taxon>Hexapoda</taxon>
        <taxon>Insecta</taxon>
        <taxon>Pterygota</taxon>
        <taxon>Neoptera</taxon>
        <taxon>Paraneoptera</taxon>
        <taxon>Hemiptera</taxon>
        <taxon>Heteroptera</taxon>
        <taxon>Panheteroptera</taxon>
        <taxon>Nepomorpha</taxon>
        <taxon>Nepidae</taxon>
        <taxon>Ranatrinae</taxon>
        <taxon>Ranatra</taxon>
    </lineage>
</organism>
<accession>A0ABD0XXM7</accession>
<dbReference type="InterPro" id="IPR036397">
    <property type="entry name" value="RNaseH_sf"/>
</dbReference>
<dbReference type="Proteomes" id="UP001558652">
    <property type="component" value="Unassembled WGS sequence"/>
</dbReference>
<keyword evidence="2" id="KW-1185">Reference proteome</keyword>
<dbReference type="InterPro" id="IPR001888">
    <property type="entry name" value="Transposase_1"/>
</dbReference>
<evidence type="ECO:0000313" key="1">
    <source>
        <dbReference type="EMBL" id="KAL1116017.1"/>
    </source>
</evidence>